<evidence type="ECO:0000313" key="1">
    <source>
        <dbReference type="EMBL" id="OHA17940.1"/>
    </source>
</evidence>
<evidence type="ECO:0000313" key="2">
    <source>
        <dbReference type="Proteomes" id="UP000178873"/>
    </source>
</evidence>
<dbReference type="STRING" id="1802301.A2664_01135"/>
<dbReference type="Proteomes" id="UP000178873">
    <property type="component" value="Unassembled WGS sequence"/>
</dbReference>
<protein>
    <submittedName>
        <fullName evidence="1">Uncharacterized protein</fullName>
    </submittedName>
</protein>
<proteinExistence type="predicted"/>
<dbReference type="EMBL" id="MHRF01000010">
    <property type="protein sequence ID" value="OHA17940.1"/>
    <property type="molecule type" value="Genomic_DNA"/>
</dbReference>
<organism evidence="1 2">
    <name type="scientific">Candidatus Taylorbacteria bacterium RIFCSPHIGHO2_01_FULL_46_22b</name>
    <dbReference type="NCBI Taxonomy" id="1802301"/>
    <lineage>
        <taxon>Bacteria</taxon>
        <taxon>Candidatus Tayloriibacteriota</taxon>
    </lineage>
</organism>
<comment type="caution">
    <text evidence="1">The sequence shown here is derived from an EMBL/GenBank/DDBJ whole genome shotgun (WGS) entry which is preliminary data.</text>
</comment>
<name>A0A1G2M218_9BACT</name>
<accession>A0A1G2M218</accession>
<dbReference type="AlphaFoldDB" id="A0A1G2M218"/>
<reference evidence="1 2" key="1">
    <citation type="journal article" date="2016" name="Nat. Commun.">
        <title>Thousands of microbial genomes shed light on interconnected biogeochemical processes in an aquifer system.</title>
        <authorList>
            <person name="Anantharaman K."/>
            <person name="Brown C.T."/>
            <person name="Hug L.A."/>
            <person name="Sharon I."/>
            <person name="Castelle C.J."/>
            <person name="Probst A.J."/>
            <person name="Thomas B.C."/>
            <person name="Singh A."/>
            <person name="Wilkins M.J."/>
            <person name="Karaoz U."/>
            <person name="Brodie E.L."/>
            <person name="Williams K.H."/>
            <person name="Hubbard S.S."/>
            <person name="Banfield J.F."/>
        </authorList>
    </citation>
    <scope>NUCLEOTIDE SEQUENCE [LARGE SCALE GENOMIC DNA]</scope>
</reference>
<sequence>MTENRQGCVARGVSRQFDVLAEAELLNDMENFCLGSSSIKTNQVGGESPPVCSGLSRAKARGMRLGIDPETGMNQSECLMEIQKPVLHGFSFHVTVGIDHHPQLMD</sequence>
<gene>
    <name evidence="1" type="ORF">A2664_01135</name>
</gene>